<dbReference type="GO" id="GO:0016318">
    <property type="term" value="P:ommatidial rotation"/>
    <property type="evidence" value="ECO:0007669"/>
    <property type="project" value="UniProtKB-ARBA"/>
</dbReference>
<feature type="disulfide bond" evidence="6">
    <location>
        <begin position="1348"/>
        <end position="1365"/>
    </location>
</feature>
<dbReference type="InterPro" id="IPR001881">
    <property type="entry name" value="EGF-like_Ca-bd_dom"/>
</dbReference>
<evidence type="ECO:0000259" key="8">
    <source>
        <dbReference type="PROSITE" id="PS50025"/>
    </source>
</evidence>
<feature type="disulfide bond" evidence="6">
    <location>
        <begin position="121"/>
        <end position="130"/>
    </location>
</feature>
<dbReference type="GO" id="GO:0019904">
    <property type="term" value="F:protein domain specific binding"/>
    <property type="evidence" value="ECO:0007669"/>
    <property type="project" value="UniProtKB-ARBA"/>
</dbReference>
<feature type="region of interest" description="Disordered" evidence="7">
    <location>
        <begin position="360"/>
        <end position="439"/>
    </location>
</feature>
<proteinExistence type="predicted"/>
<protein>
    <recommendedName>
        <fullName evidence="12">Protein eyes shut</fullName>
    </recommendedName>
</protein>
<reference evidence="10" key="1">
    <citation type="submission" date="2022-12" db="EMBL/GenBank/DDBJ databases">
        <title>Chromosome-level genome assembly of the bean flower thrips Megalurothrips usitatus.</title>
        <authorList>
            <person name="Ma L."/>
            <person name="Liu Q."/>
            <person name="Li H."/>
            <person name="Cai W."/>
        </authorList>
    </citation>
    <scope>NUCLEOTIDE SEQUENCE</scope>
    <source>
        <strain evidence="10">Cailab_2022a</strain>
    </source>
</reference>
<feature type="region of interest" description="Disordered" evidence="7">
    <location>
        <begin position="555"/>
        <end position="658"/>
    </location>
</feature>
<dbReference type="InterPro" id="IPR000152">
    <property type="entry name" value="EGF-type_Asp/Asn_hydroxyl_site"/>
</dbReference>
<dbReference type="Gene3D" id="2.60.120.200">
    <property type="match status" value="3"/>
</dbReference>
<dbReference type="GO" id="GO:0048863">
    <property type="term" value="P:stem cell differentiation"/>
    <property type="evidence" value="ECO:0007669"/>
    <property type="project" value="UniProtKB-ARBA"/>
</dbReference>
<evidence type="ECO:0000259" key="9">
    <source>
        <dbReference type="PROSITE" id="PS50026"/>
    </source>
</evidence>
<accession>A0AAV7XG71</accession>
<dbReference type="GO" id="GO:0035282">
    <property type="term" value="P:segmentation"/>
    <property type="evidence" value="ECO:0007669"/>
    <property type="project" value="UniProtKB-ARBA"/>
</dbReference>
<name>A0AAV7XG71_9NEOP</name>
<feature type="region of interest" description="Disordered" evidence="7">
    <location>
        <begin position="1"/>
        <end position="27"/>
    </location>
</feature>
<dbReference type="GO" id="GO:0120035">
    <property type="term" value="P:regulation of plasma membrane bounded cell projection organization"/>
    <property type="evidence" value="ECO:0007669"/>
    <property type="project" value="UniProtKB-ARBA"/>
</dbReference>
<dbReference type="FunFam" id="2.10.25.10:FF:000472">
    <property type="entry name" value="Uncharacterized protein, isoform A"/>
    <property type="match status" value="2"/>
</dbReference>
<evidence type="ECO:0000256" key="1">
    <source>
        <dbReference type="ARBA" id="ARBA00022536"/>
    </source>
</evidence>
<evidence type="ECO:0000313" key="10">
    <source>
        <dbReference type="EMBL" id="KAJ1524333.1"/>
    </source>
</evidence>
<organism evidence="10 11">
    <name type="scientific">Megalurothrips usitatus</name>
    <name type="common">bean blossom thrips</name>
    <dbReference type="NCBI Taxonomy" id="439358"/>
    <lineage>
        <taxon>Eukaryota</taxon>
        <taxon>Metazoa</taxon>
        <taxon>Ecdysozoa</taxon>
        <taxon>Arthropoda</taxon>
        <taxon>Hexapoda</taxon>
        <taxon>Insecta</taxon>
        <taxon>Pterygota</taxon>
        <taxon>Neoptera</taxon>
        <taxon>Paraneoptera</taxon>
        <taxon>Thysanoptera</taxon>
        <taxon>Terebrantia</taxon>
        <taxon>Thripoidea</taxon>
        <taxon>Thripidae</taxon>
        <taxon>Megalurothrips</taxon>
    </lineage>
</organism>
<dbReference type="InterPro" id="IPR009030">
    <property type="entry name" value="Growth_fac_rcpt_cys_sf"/>
</dbReference>
<dbReference type="GO" id="GO:0048646">
    <property type="term" value="P:anatomical structure formation involved in morphogenesis"/>
    <property type="evidence" value="ECO:0007669"/>
    <property type="project" value="UniProtKB-ARBA"/>
</dbReference>
<feature type="disulfide bond" evidence="6">
    <location>
        <begin position="83"/>
        <end position="92"/>
    </location>
</feature>
<feature type="domain" description="EGF-like" evidence="9">
    <location>
        <begin position="1299"/>
        <end position="1335"/>
    </location>
</feature>
<dbReference type="PROSITE" id="PS00022">
    <property type="entry name" value="EGF_1"/>
    <property type="match status" value="13"/>
</dbReference>
<keyword evidence="1 6" id="KW-0245">EGF-like domain</keyword>
<evidence type="ECO:0000256" key="4">
    <source>
        <dbReference type="ARBA" id="ARBA00023157"/>
    </source>
</evidence>
<dbReference type="CDD" id="cd00054">
    <property type="entry name" value="EGF_CA"/>
    <property type="match status" value="9"/>
</dbReference>
<evidence type="ECO:0000256" key="2">
    <source>
        <dbReference type="ARBA" id="ARBA00022729"/>
    </source>
</evidence>
<comment type="caution">
    <text evidence="6">Lacks conserved residue(s) required for the propagation of feature annotation.</text>
</comment>
<dbReference type="PROSITE" id="PS50025">
    <property type="entry name" value="LAM_G_DOMAIN"/>
    <property type="match status" value="3"/>
</dbReference>
<dbReference type="Pfam" id="PF02210">
    <property type="entry name" value="Laminin_G_2"/>
    <property type="match status" value="3"/>
</dbReference>
<dbReference type="EMBL" id="JAPTSV010000009">
    <property type="protein sequence ID" value="KAJ1524333.1"/>
    <property type="molecule type" value="Genomic_DNA"/>
</dbReference>
<dbReference type="InterPro" id="IPR013320">
    <property type="entry name" value="ConA-like_dom_sf"/>
</dbReference>
<dbReference type="PROSITE" id="PS01186">
    <property type="entry name" value="EGF_2"/>
    <property type="match status" value="9"/>
</dbReference>
<feature type="region of interest" description="Disordered" evidence="7">
    <location>
        <begin position="694"/>
        <end position="753"/>
    </location>
</feature>
<feature type="domain" description="Laminin G" evidence="8">
    <location>
        <begin position="1103"/>
        <end position="1298"/>
    </location>
</feature>
<feature type="domain" description="EGF-like" evidence="9">
    <location>
        <begin position="57"/>
        <end position="93"/>
    </location>
</feature>
<feature type="compositionally biased region" description="Low complexity" evidence="7">
    <location>
        <begin position="705"/>
        <end position="753"/>
    </location>
</feature>
<feature type="domain" description="EGF-like" evidence="9">
    <location>
        <begin position="781"/>
        <end position="817"/>
    </location>
</feature>
<dbReference type="SMART" id="SM00282">
    <property type="entry name" value="LamG"/>
    <property type="match status" value="3"/>
</dbReference>
<dbReference type="FunFam" id="2.10.25.10:FF:000122">
    <property type="entry name" value="Protein crumbs homolog 2"/>
    <property type="match status" value="1"/>
</dbReference>
<feature type="compositionally biased region" description="Polar residues" evidence="7">
    <location>
        <begin position="360"/>
        <end position="379"/>
    </location>
</feature>
<feature type="domain" description="EGF-like" evidence="9">
    <location>
        <begin position="1023"/>
        <end position="1056"/>
    </location>
</feature>
<feature type="disulfide bond" evidence="6">
    <location>
        <begin position="1594"/>
        <end position="1603"/>
    </location>
</feature>
<dbReference type="PROSITE" id="PS00010">
    <property type="entry name" value="ASX_HYDROXYL"/>
    <property type="match status" value="4"/>
</dbReference>
<dbReference type="SUPFAM" id="SSF49899">
    <property type="entry name" value="Concanavalin A-like lectins/glucanases"/>
    <property type="match status" value="3"/>
</dbReference>
<feature type="disulfide bond" evidence="6">
    <location>
        <begin position="277"/>
        <end position="286"/>
    </location>
</feature>
<feature type="domain" description="EGF-like" evidence="9">
    <location>
        <begin position="171"/>
        <end position="211"/>
    </location>
</feature>
<dbReference type="FunFam" id="2.10.25.10:FF:000066">
    <property type="entry name" value="FAT atypical cadherin 4"/>
    <property type="match status" value="1"/>
</dbReference>
<dbReference type="GO" id="GO:0048056">
    <property type="term" value="P:R3/R4 cell differentiation"/>
    <property type="evidence" value="ECO:0007669"/>
    <property type="project" value="UniProtKB-ARBA"/>
</dbReference>
<feature type="compositionally biased region" description="Low complexity" evidence="7">
    <location>
        <begin position="388"/>
        <end position="409"/>
    </location>
</feature>
<feature type="disulfide bond" evidence="6">
    <location>
        <begin position="316"/>
        <end position="325"/>
    </location>
</feature>
<evidence type="ECO:0000256" key="3">
    <source>
        <dbReference type="ARBA" id="ARBA00022737"/>
    </source>
</evidence>
<keyword evidence="11" id="KW-1185">Reference proteome</keyword>
<dbReference type="GO" id="GO:0030097">
    <property type="term" value="P:hemopoiesis"/>
    <property type="evidence" value="ECO:0007669"/>
    <property type="project" value="UniProtKB-ARBA"/>
</dbReference>
<dbReference type="InterPro" id="IPR001791">
    <property type="entry name" value="Laminin_G"/>
</dbReference>
<dbReference type="FunFam" id="2.10.25.10:FF:000012">
    <property type="entry name" value="Delta-like protein"/>
    <property type="match status" value="1"/>
</dbReference>
<dbReference type="CDD" id="cd00110">
    <property type="entry name" value="LamG"/>
    <property type="match status" value="3"/>
</dbReference>
<feature type="compositionally biased region" description="Low complexity" evidence="7">
    <location>
        <begin position="577"/>
        <end position="600"/>
    </location>
</feature>
<evidence type="ECO:0000256" key="5">
    <source>
        <dbReference type="ARBA" id="ARBA00023180"/>
    </source>
</evidence>
<gene>
    <name evidence="10" type="ORF">ONE63_010839</name>
</gene>
<feature type="disulfide bond" evidence="6">
    <location>
        <begin position="1325"/>
        <end position="1334"/>
    </location>
</feature>
<sequence>MAAPGPSPPSAGPPGPRRPPAPRGRQRGQGLLTALGTLGCVAAALLALLQQPGCAWAGFACLSSPCVYGICMDDLNSSFTCYCIDGYTGALCQTNWDECWSSPCLNGGSCVDGVASFNCTCPDGFVGDVCEQDVNECFSNPCLNNGTCLDGPNGYACMCQPGYSGERCELDVAVCNATSEARCDNGGVCQEGPGMDFSCVCPPGWTGALCEEPVNECESSPCQHGGVCVDLHAGYACACLFGYTGKHCEQELEPCARNTCLNGALCLLEDGEDVCYCVPDYHGDRCQLQYDECRRGPGCRNGGTCIDGVDEFSCSCPPGLSGFQCECVAQDGGMFNCSDAARPPPTTTSTTLTALITSQRRSTTIAPRMTPRSTTTPASKTITRKTPKPTTTSAMTSAVPAATVPTATPRYPRPGQPSPRPWTPAPTRGPSTSSVLFGTPTTPFDADLTTAMTTYSAEEYPPTANVSAGTFAPFTSTIAADFPMLTRASTATGEPTPWATSTSEWVTTVTDSAFTSWTAVTATPGVPASTARPEDTSAGAATGIATAVVPTQDAGLTAAPSAPAAPQATSERGATVGTLSTGPATAATATAVGDGAGPATRDPKSFPVGTAGTAPPPAEPMTPHAQQGAADGGGVSTATTASPAPAVTTGAAAPGQATTGTLTDFLWTTQPPATPPGTLPGTVDSTRTGMGGVASHGTTPSAQQPTGVASGVTPTGVTSTGVTPTGVTPTGVTPTGVTPTGVTPSGETPGRVTAAGATAPGATPAGGDAQFMTTTVPPQGNVTDCSEEPCLNNGVCEDTPDGIRCRCPFGWSGPRCEEGVRVTSAAFAGHSFLVHRLPGSFGGILGSRVAVRARTLAPSGLLLHATLAPELYMTLYLEDGLLKFQFSCGVQTMVFSEVQHRVNNGFELHIAASLAVLPLRGAMRPCSAALHVNHSLAMSGEQQSVEPQPRGAKGAAGRNATALQPLLYLGGLPSHGHLLHPEHHDDAPVPGGLVGCMLGLEVDDGPRRIFEDAVSGSEVAECAALACLSAPCQSGGTCVQNGRDWDCLCPSGYGGRTCEVSVCHNNPCRFGGTCVPFPASGFMCLCPLGKHGLYCESDLEIAQLSFSPSVAGLSSYAAYSLPVSVEDAMELRFKFVPTTQDQVGLMLFLGQDGAHDATSDHLAVSFIKGYVVLTWNLGSGPRRIFTPRPLEPRGSRPHSVRLGRAGNSAWLVADGMVNVTGTSPGPLSQLNTAPWLYLGGHDAVNFSGLPHDLPLHSGFAGCVLDVEVVSGSGAAGAPRVAVALERTRAAAGRAVGQCGTTLCHARACQHRAACLHHAATFTCLCPDGWFGPVCAARFNPCDSTRHNCSGGSTCVPLRDGGGYECDCPFGRTGRYCEKEEAVSDALLTGRRSFLALGGVDLQRAQSCVGLDVRPLADDGLLLHAGHAAPRAPSLALVLRGGLLEARLSSGTPSRRQAAVTVRSRRALARGDWHRVRVCRYGRRLFLWVDGAAHSAALRPTHRLPPPGAPLYVGGAPDLSALPSLLGGGAAAVAVPLRGCVRGLTVNWRHTPLDAAHVLDGRNVEDCDGTACGGDVCRNGGSCWLGAGAKAYCTCARGYSGRHCEHQLACDVGLALPCRNRGRCVAARCHCPAGWGGAFCEEGTVPEWAWGNKWSYMQCAPEKKKNISFKKKGWVVFSFSSEKNF</sequence>
<dbReference type="GO" id="GO:0009952">
    <property type="term" value="P:anterior/posterior pattern specification"/>
    <property type="evidence" value="ECO:0007669"/>
    <property type="project" value="UniProtKB-ARBA"/>
</dbReference>
<dbReference type="GO" id="GO:0050769">
    <property type="term" value="P:positive regulation of neurogenesis"/>
    <property type="evidence" value="ECO:0007669"/>
    <property type="project" value="UniProtKB-ARBA"/>
</dbReference>
<dbReference type="GO" id="GO:0040008">
    <property type="term" value="P:regulation of growth"/>
    <property type="evidence" value="ECO:0007669"/>
    <property type="project" value="UniProtKB-ARBA"/>
</dbReference>
<dbReference type="PRINTS" id="PR00010">
    <property type="entry name" value="EGFBLOOD"/>
</dbReference>
<dbReference type="InterPro" id="IPR013032">
    <property type="entry name" value="EGF-like_CS"/>
</dbReference>
<feature type="domain" description="Laminin G" evidence="8">
    <location>
        <begin position="1383"/>
        <end position="1576"/>
    </location>
</feature>
<dbReference type="PANTHER" id="PTHR24033">
    <property type="entry name" value="EGF-LIKE DOMAIN-CONTAINING PROTEIN"/>
    <property type="match status" value="1"/>
</dbReference>
<dbReference type="SUPFAM" id="SSF57184">
    <property type="entry name" value="Growth factor receptor domain"/>
    <property type="match status" value="1"/>
</dbReference>
<dbReference type="GO" id="GO:0007411">
    <property type="term" value="P:axon guidance"/>
    <property type="evidence" value="ECO:0007669"/>
    <property type="project" value="UniProtKB-ARBA"/>
</dbReference>
<dbReference type="InterPro" id="IPR051830">
    <property type="entry name" value="NOTCH_homolog"/>
</dbReference>
<dbReference type="SMART" id="SM00179">
    <property type="entry name" value="EGF_CA"/>
    <property type="match status" value="12"/>
</dbReference>
<feature type="domain" description="EGF-like" evidence="9">
    <location>
        <begin position="213"/>
        <end position="249"/>
    </location>
</feature>
<dbReference type="SUPFAM" id="SSF57196">
    <property type="entry name" value="EGF/Laminin"/>
    <property type="match status" value="9"/>
</dbReference>
<dbReference type="Proteomes" id="UP001075354">
    <property type="component" value="Chromosome 9"/>
</dbReference>
<keyword evidence="3" id="KW-0677">Repeat</keyword>
<dbReference type="Pfam" id="PF00008">
    <property type="entry name" value="EGF"/>
    <property type="match status" value="7"/>
</dbReference>
<dbReference type="GO" id="GO:0005911">
    <property type="term" value="C:cell-cell junction"/>
    <property type="evidence" value="ECO:0007669"/>
    <property type="project" value="UniProtKB-ARBA"/>
</dbReference>
<dbReference type="PROSITE" id="PS01187">
    <property type="entry name" value="EGF_CA"/>
    <property type="match status" value="2"/>
</dbReference>
<feature type="domain" description="EGF-like" evidence="9">
    <location>
        <begin position="1567"/>
        <end position="1604"/>
    </location>
</feature>
<comment type="caution">
    <text evidence="10">The sequence shown here is derived from an EMBL/GenBank/DDBJ whole genome shotgun (WGS) entry which is preliminary data.</text>
</comment>
<dbReference type="PROSITE" id="PS50026">
    <property type="entry name" value="EGF_3"/>
    <property type="match status" value="13"/>
</dbReference>
<feature type="domain" description="EGF-like" evidence="9">
    <location>
        <begin position="289"/>
        <end position="326"/>
    </location>
</feature>
<evidence type="ECO:0000256" key="6">
    <source>
        <dbReference type="PROSITE-ProRule" id="PRU00076"/>
    </source>
</evidence>
<feature type="compositionally biased region" description="Pro residues" evidence="7">
    <location>
        <begin position="1"/>
        <end position="22"/>
    </location>
</feature>
<feature type="compositionally biased region" description="Low complexity" evidence="7">
    <location>
        <begin position="636"/>
        <end position="658"/>
    </location>
</feature>
<feature type="domain" description="EGF-like" evidence="9">
    <location>
        <begin position="95"/>
        <end position="131"/>
    </location>
</feature>
<feature type="disulfide bond" evidence="6">
    <location>
        <begin position="61"/>
        <end position="71"/>
    </location>
</feature>
<keyword evidence="4 6" id="KW-1015">Disulfide bond</keyword>
<feature type="disulfide bond" evidence="6">
    <location>
        <begin position="239"/>
        <end position="248"/>
    </location>
</feature>
<feature type="domain" description="EGF-like" evidence="9">
    <location>
        <begin position="133"/>
        <end position="169"/>
    </location>
</feature>
<feature type="domain" description="EGF-like" evidence="9">
    <location>
        <begin position="251"/>
        <end position="287"/>
    </location>
</feature>
<feature type="disulfide bond" evidence="6">
    <location>
        <begin position="201"/>
        <end position="210"/>
    </location>
</feature>
<feature type="compositionally biased region" description="Pro residues" evidence="7">
    <location>
        <begin position="411"/>
        <end position="424"/>
    </location>
</feature>
<dbReference type="InterPro" id="IPR000742">
    <property type="entry name" value="EGF"/>
</dbReference>
<keyword evidence="5" id="KW-0325">Glycoprotein</keyword>
<evidence type="ECO:0000313" key="11">
    <source>
        <dbReference type="Proteomes" id="UP001075354"/>
    </source>
</evidence>
<feature type="domain" description="EGF-like" evidence="9">
    <location>
        <begin position="1337"/>
        <end position="1377"/>
    </location>
</feature>
<dbReference type="InterPro" id="IPR018097">
    <property type="entry name" value="EGF_Ca-bd_CS"/>
</dbReference>
<dbReference type="GO" id="GO:0005509">
    <property type="term" value="F:calcium ion binding"/>
    <property type="evidence" value="ECO:0007669"/>
    <property type="project" value="InterPro"/>
</dbReference>
<keyword evidence="2" id="KW-0732">Signal</keyword>
<feature type="compositionally biased region" description="Low complexity" evidence="7">
    <location>
        <begin position="558"/>
        <end position="568"/>
    </location>
</feature>
<dbReference type="Pfam" id="PF12661">
    <property type="entry name" value="hEGF"/>
    <property type="match status" value="2"/>
</dbReference>
<feature type="disulfide bond" evidence="6">
    <location>
        <begin position="807"/>
        <end position="816"/>
    </location>
</feature>
<dbReference type="Gene3D" id="2.10.25.10">
    <property type="entry name" value="Laminin"/>
    <property type="match status" value="13"/>
</dbReference>
<feature type="disulfide bond" evidence="6">
    <location>
        <begin position="1367"/>
        <end position="1376"/>
    </location>
</feature>
<evidence type="ECO:0008006" key="12">
    <source>
        <dbReference type="Google" id="ProtNLM"/>
    </source>
</evidence>
<feature type="disulfide bond" evidence="6">
    <location>
        <begin position="1086"/>
        <end position="1095"/>
    </location>
</feature>
<feature type="compositionally biased region" description="Polar residues" evidence="7">
    <location>
        <begin position="429"/>
        <end position="439"/>
    </location>
</feature>
<dbReference type="SMART" id="SM00181">
    <property type="entry name" value="EGF"/>
    <property type="match status" value="14"/>
</dbReference>
<dbReference type="PANTHER" id="PTHR24033:SF224">
    <property type="entry name" value="C-TYPE LECTIN"/>
    <property type="match status" value="1"/>
</dbReference>
<feature type="domain" description="Laminin G" evidence="8">
    <location>
        <begin position="824"/>
        <end position="1027"/>
    </location>
</feature>
<feature type="domain" description="EGF-like" evidence="9">
    <location>
        <begin position="1059"/>
        <end position="1096"/>
    </location>
</feature>
<feature type="disulfide bond" evidence="6">
    <location>
        <begin position="159"/>
        <end position="168"/>
    </location>
</feature>
<evidence type="ECO:0000256" key="7">
    <source>
        <dbReference type="SAM" id="MobiDB-lite"/>
    </source>
</evidence>